<keyword evidence="4 6" id="KW-0175">Coiled coil</keyword>
<sequence>MANRSLTTKDILQKEFKQSMRGYNPAEVDEYLDEVIRDYESYNKELTQVKAENNRLLSKIDELAKQASIAKPNYSSSQPNSTVTNFDILKRLSNLERHVFGSKLDETEDEMEDEI</sequence>
<evidence type="ECO:0000256" key="3">
    <source>
        <dbReference type="ARBA" id="ARBA00022960"/>
    </source>
</evidence>
<evidence type="ECO:0000256" key="5">
    <source>
        <dbReference type="ARBA" id="ARBA00023306"/>
    </source>
</evidence>
<comment type="subcellular location">
    <subcellularLocation>
        <location evidence="6">Cytoplasm</location>
    </subcellularLocation>
    <text evidence="6">Shuttles between the lateral wall and the division site in a cell cycle-dependent manner.</text>
</comment>
<evidence type="ECO:0000256" key="6">
    <source>
        <dbReference type="HAMAP-Rule" id="MF_02011"/>
    </source>
</evidence>
<dbReference type="PANTHER" id="PTHR35794">
    <property type="entry name" value="CELL DIVISION PROTEIN DIVIVA"/>
    <property type="match status" value="1"/>
</dbReference>
<evidence type="ECO:0000313" key="8">
    <source>
        <dbReference type="Proteomes" id="UP000184758"/>
    </source>
</evidence>
<dbReference type="InterPro" id="IPR007793">
    <property type="entry name" value="DivIVA_fam"/>
</dbReference>
<dbReference type="HAMAP" id="MF_02011">
    <property type="entry name" value="GpsB"/>
    <property type="match status" value="1"/>
</dbReference>
<keyword evidence="8" id="KW-1185">Reference proteome</keyword>
<evidence type="ECO:0000256" key="1">
    <source>
        <dbReference type="ARBA" id="ARBA00022490"/>
    </source>
</evidence>
<evidence type="ECO:0000313" key="7">
    <source>
        <dbReference type="EMBL" id="SIO11807.1"/>
    </source>
</evidence>
<proteinExistence type="inferred from homology"/>
<dbReference type="AlphaFoldDB" id="A0A1N6GWI9"/>
<keyword evidence="2 6" id="KW-0132">Cell division</keyword>
<accession>A0A1N6GWI9</accession>
<dbReference type="Pfam" id="PF05103">
    <property type="entry name" value="DivIVA"/>
    <property type="match status" value="1"/>
</dbReference>
<dbReference type="NCBIfam" id="NF010725">
    <property type="entry name" value="PRK14127.1"/>
    <property type="match status" value="1"/>
</dbReference>
<dbReference type="STRING" id="28230.SAMN05878443_1466"/>
<gene>
    <name evidence="6" type="primary">gpsB</name>
    <name evidence="7" type="ORF">SAMN05878443_1466</name>
</gene>
<dbReference type="PIRSF" id="PIRSF029938">
    <property type="entry name" value="UCP029938"/>
    <property type="match status" value="1"/>
</dbReference>
<dbReference type="InterPro" id="IPR019933">
    <property type="entry name" value="DivIVA_domain"/>
</dbReference>
<dbReference type="NCBIfam" id="TIGR03544">
    <property type="entry name" value="DivI1A_domain"/>
    <property type="match status" value="1"/>
</dbReference>
<organism evidence="7 8">
    <name type="scientific">Carnobacterium alterfunditum</name>
    <dbReference type="NCBI Taxonomy" id="28230"/>
    <lineage>
        <taxon>Bacteria</taxon>
        <taxon>Bacillati</taxon>
        <taxon>Bacillota</taxon>
        <taxon>Bacilli</taxon>
        <taxon>Lactobacillales</taxon>
        <taxon>Carnobacteriaceae</taxon>
        <taxon>Carnobacterium</taxon>
    </lineage>
</organism>
<dbReference type="eggNOG" id="COG3599">
    <property type="taxonomic scope" value="Bacteria"/>
</dbReference>
<evidence type="ECO:0000256" key="4">
    <source>
        <dbReference type="ARBA" id="ARBA00023054"/>
    </source>
</evidence>
<evidence type="ECO:0000256" key="2">
    <source>
        <dbReference type="ARBA" id="ARBA00022618"/>
    </source>
</evidence>
<dbReference type="Gene3D" id="6.10.250.660">
    <property type="match status" value="1"/>
</dbReference>
<keyword evidence="1 6" id="KW-0963">Cytoplasm</keyword>
<dbReference type="GO" id="GO:0051301">
    <property type="term" value="P:cell division"/>
    <property type="evidence" value="ECO:0007669"/>
    <property type="project" value="UniProtKB-UniRule"/>
</dbReference>
<dbReference type="RefSeq" id="WP_034548561.1">
    <property type="nucleotide sequence ID" value="NZ_FSRN01000001.1"/>
</dbReference>
<protein>
    <recommendedName>
        <fullName evidence="6">Cell cycle protein GpsB</fullName>
    </recommendedName>
    <alternativeName>
        <fullName evidence="6">Guiding PBP1-shuttling protein</fullName>
    </alternativeName>
</protein>
<keyword evidence="3 6" id="KW-0133">Cell shape</keyword>
<dbReference type="GO" id="GO:0008360">
    <property type="term" value="P:regulation of cell shape"/>
    <property type="evidence" value="ECO:0007669"/>
    <property type="project" value="UniProtKB-UniRule"/>
</dbReference>
<dbReference type="GO" id="GO:0005737">
    <property type="term" value="C:cytoplasm"/>
    <property type="evidence" value="ECO:0007669"/>
    <property type="project" value="UniProtKB-SubCell"/>
</dbReference>
<dbReference type="Proteomes" id="UP000184758">
    <property type="component" value="Unassembled WGS sequence"/>
</dbReference>
<comment type="similarity">
    <text evidence="6">Belongs to the GpsB family.</text>
</comment>
<comment type="function">
    <text evidence="6">Divisome component that associates with the complex late in its assembly, after the Z-ring is formed, and is dependent on DivIC and PBP2B for its recruitment to the divisome. Together with EzrA, is a key component of the system that regulates PBP1 localization during cell cycle progression. Its main role could be the removal of PBP1 from the cell pole after pole maturation is completed. Also contributes to the recruitment of PBP1 to the division complex. Not essential for septum formation.</text>
</comment>
<dbReference type="InterPro" id="IPR011229">
    <property type="entry name" value="Cell_cycle_GpsB"/>
</dbReference>
<reference evidence="8" key="1">
    <citation type="submission" date="2016-11" db="EMBL/GenBank/DDBJ databases">
        <authorList>
            <person name="Varghese N."/>
            <person name="Submissions S."/>
        </authorList>
    </citation>
    <scope>NUCLEOTIDE SEQUENCE [LARGE SCALE GENOMIC DNA]</scope>
    <source>
        <strain evidence="8">313</strain>
    </source>
</reference>
<dbReference type="EMBL" id="FSRN01000001">
    <property type="protein sequence ID" value="SIO11807.1"/>
    <property type="molecule type" value="Genomic_DNA"/>
</dbReference>
<dbReference type="OrthoDB" id="389699at2"/>
<dbReference type="PANTHER" id="PTHR35794:SF1">
    <property type="entry name" value="CELL CYCLE PROTEIN GPSB"/>
    <property type="match status" value="1"/>
</dbReference>
<comment type="subunit">
    <text evidence="6">Forms polymers through the coiled coil domains. Interacts with PBP1, MreC and EzrA.</text>
</comment>
<feature type="coiled-coil region" evidence="6">
    <location>
        <begin position="32"/>
        <end position="66"/>
    </location>
</feature>
<name>A0A1N6GWI9_9LACT</name>
<keyword evidence="5 6" id="KW-0131">Cell cycle</keyword>